<keyword evidence="5 16" id="KW-0548">Nucleotidyltransferase</keyword>
<evidence type="ECO:0000256" key="1">
    <source>
        <dbReference type="ARBA" id="ARBA00007705"/>
    </source>
</evidence>
<dbReference type="GO" id="GO:0003887">
    <property type="term" value="F:DNA-directed DNA polymerase activity"/>
    <property type="evidence" value="ECO:0007669"/>
    <property type="project" value="UniProtKB-UniRule"/>
</dbReference>
<dbReference type="GO" id="GO:0008408">
    <property type="term" value="F:3'-5' exonuclease activity"/>
    <property type="evidence" value="ECO:0007669"/>
    <property type="project" value="UniProtKB-UniRule"/>
</dbReference>
<dbReference type="InterPro" id="IPR019760">
    <property type="entry name" value="DNA-dir_DNA_pol_A_CS"/>
</dbReference>
<dbReference type="STRING" id="459349.CLOAM1364"/>
<evidence type="ECO:0000259" key="18">
    <source>
        <dbReference type="SMART" id="SM00475"/>
    </source>
</evidence>
<dbReference type="NCBIfam" id="TIGR00593">
    <property type="entry name" value="pola"/>
    <property type="match status" value="1"/>
</dbReference>
<keyword evidence="6 16" id="KW-0235">DNA replication</keyword>
<dbReference type="KEGG" id="caci:CLOAM1364"/>
<evidence type="ECO:0000256" key="14">
    <source>
        <dbReference type="ARBA" id="ARBA00049244"/>
    </source>
</evidence>
<evidence type="ECO:0000256" key="6">
    <source>
        <dbReference type="ARBA" id="ARBA00022705"/>
    </source>
</evidence>
<evidence type="ECO:0000256" key="13">
    <source>
        <dbReference type="ARBA" id="ARBA00023204"/>
    </source>
</evidence>
<name>B0VJ17_CLOAI</name>
<dbReference type="SMART" id="SM00474">
    <property type="entry name" value="35EXOc"/>
    <property type="match status" value="1"/>
</dbReference>
<keyword evidence="4 16" id="KW-0808">Transferase</keyword>
<dbReference type="InterPro" id="IPR036279">
    <property type="entry name" value="5-3_exonuclease_C_sf"/>
</dbReference>
<evidence type="ECO:0000256" key="8">
    <source>
        <dbReference type="ARBA" id="ARBA00022763"/>
    </source>
</evidence>
<accession>B0VJ17</accession>
<dbReference type="InterPro" id="IPR036397">
    <property type="entry name" value="RNaseH_sf"/>
</dbReference>
<dbReference type="InterPro" id="IPR020046">
    <property type="entry name" value="5-3_exonucl_a-hlix_arch_N"/>
</dbReference>
<gene>
    <name evidence="16 20" type="primary">polA</name>
    <name evidence="20" type="ordered locus">CLOAM1364</name>
</gene>
<keyword evidence="9 16" id="KW-0378">Hydrolase</keyword>
<dbReference type="RefSeq" id="WP_015425076.1">
    <property type="nucleotide sequence ID" value="NC_020449.1"/>
</dbReference>
<dbReference type="PANTHER" id="PTHR10133">
    <property type="entry name" value="DNA POLYMERASE I"/>
    <property type="match status" value="1"/>
</dbReference>
<dbReference type="GO" id="GO:0006261">
    <property type="term" value="P:DNA-templated DNA replication"/>
    <property type="evidence" value="ECO:0007669"/>
    <property type="project" value="UniProtKB-UniRule"/>
</dbReference>
<evidence type="ECO:0000256" key="4">
    <source>
        <dbReference type="ARBA" id="ARBA00022679"/>
    </source>
</evidence>
<dbReference type="Pfam" id="PF00476">
    <property type="entry name" value="DNA_pol_A"/>
    <property type="match status" value="1"/>
</dbReference>
<feature type="domain" description="5'-3' exonuclease" evidence="18">
    <location>
        <begin position="3"/>
        <end position="259"/>
    </location>
</feature>
<feature type="domain" description="3'-5' exonuclease" evidence="17">
    <location>
        <begin position="327"/>
        <end position="505"/>
    </location>
</feature>
<dbReference type="CDD" id="cd06139">
    <property type="entry name" value="DNA_polA_I_Ecoli_like_exo"/>
    <property type="match status" value="1"/>
</dbReference>
<dbReference type="PRINTS" id="PR00868">
    <property type="entry name" value="DNAPOLI"/>
</dbReference>
<evidence type="ECO:0000259" key="17">
    <source>
        <dbReference type="SMART" id="SM00474"/>
    </source>
</evidence>
<evidence type="ECO:0000256" key="3">
    <source>
        <dbReference type="ARBA" id="ARBA00020311"/>
    </source>
</evidence>
<keyword evidence="10 16" id="KW-0269">Exonuclease</keyword>
<keyword evidence="12 16" id="KW-0238">DNA-binding</keyword>
<evidence type="ECO:0000259" key="19">
    <source>
        <dbReference type="SMART" id="SM00482"/>
    </source>
</evidence>
<feature type="domain" description="DNA-directed DNA polymerase family A palm" evidence="19">
    <location>
        <begin position="672"/>
        <end position="878"/>
    </location>
</feature>
<dbReference type="GO" id="GO:0003677">
    <property type="term" value="F:DNA binding"/>
    <property type="evidence" value="ECO:0007669"/>
    <property type="project" value="UniProtKB-UniRule"/>
</dbReference>
<evidence type="ECO:0000256" key="9">
    <source>
        <dbReference type="ARBA" id="ARBA00022801"/>
    </source>
</evidence>
<dbReference type="eggNOG" id="COG0258">
    <property type="taxonomic scope" value="Bacteria"/>
</dbReference>
<proteinExistence type="inferred from homology"/>
<evidence type="ECO:0000256" key="16">
    <source>
        <dbReference type="RuleBase" id="RU004460"/>
    </source>
</evidence>
<dbReference type="InterPro" id="IPR018320">
    <property type="entry name" value="DNA_polymerase_1"/>
</dbReference>
<dbReference type="OrthoDB" id="9806424at2"/>
<dbReference type="FunFam" id="1.10.150.20:FF:000003">
    <property type="entry name" value="DNA polymerase I"/>
    <property type="match status" value="1"/>
</dbReference>
<dbReference type="CDD" id="cd09859">
    <property type="entry name" value="PIN_53EXO"/>
    <property type="match status" value="1"/>
</dbReference>
<dbReference type="SUPFAM" id="SSF47807">
    <property type="entry name" value="5' to 3' exonuclease, C-terminal subdomain"/>
    <property type="match status" value="1"/>
</dbReference>
<dbReference type="PANTHER" id="PTHR10133:SF27">
    <property type="entry name" value="DNA POLYMERASE NU"/>
    <property type="match status" value="1"/>
</dbReference>
<sequence length="918" mass="104639">MAEKLYLIDGTALLYRAHFAFIKNPLINSKGIHTSAIFGVINSFLHILENTQAAYVAISFDRKAPTFRHNLYEAYKAQRPPMPDELTAQIEPVKRFFELIGLKEIGLDGYEADDILGTLAKLYKDQFQIVFLTSDKDYCQLVDERSVMLDPMKDIVLDRDAVYAKYGVYPEQFIDYLALVGDPSDNIPGVSSIGPKTAAMLLSEYQTLDNIYANLDKLKPRLQEVLRENKENAYLSKQLAKIDTDVPIPKPDLEHLTFWAKDLRKAIPLLEEYEINSIKRKIELKYPETNTTKQQTEYQDDIFKEKEKPQEETAETEEKMPFSAVLVNTLNFVTLLKELKEAKQISLDTETDSPEPMRANLVGISFCMDEKKAYYLPLGHQLAVNLPLPEVLRHLEDALKGKLLLGHNLKFDLIVLARNGLELDNPLFDTMLAAYILDPGTLNYSLETCALNELNYKMIPISDLIGKGKNQSTFDLVEPEKACIYSAEDAWAVYKLYPVYRRKVDFSVMANLFDTIELPLIKVLQQMEMNGVAIDCSVLSEISHQINLELKTLTDKIYAFAGYEFNINSTQQLAKLLFEEKKLPYGRKTKTGYSTDNSVLEELAIDYEIAGIIIQYRQLSKLQSTYVSALPKMINPQTGRIHSSFNQTVTSTGRLSSSNPNLQNIPVRTEIGREIRKAFCAKDAEHLILDADYSQIELRLLALMSEDEVLIEAFKQDLDIHKRMAAKIFNVDIEKVTPDQRRAAKTINFGILYGMGQRKLSRELGISLNEAKDIIDGYYAQFPSIRNFINQCVNKARQQHYAETLFGRRLYLPNIDSKNQGLKSEAERIAVNMPIQGTAADLIKIAMLNIHKQIDKREDIKMILQVHDELLFEVQQEALEETKNIVKTCMESALPPKYAEKVHLKTDVGVGKNWFEAH</sequence>
<dbReference type="FunFam" id="1.20.1060.10:FF:000001">
    <property type="entry name" value="DNA polymerase I"/>
    <property type="match status" value="1"/>
</dbReference>
<dbReference type="SUPFAM" id="SSF56672">
    <property type="entry name" value="DNA/RNA polymerases"/>
    <property type="match status" value="1"/>
</dbReference>
<dbReference type="FunFam" id="1.10.150.20:FF:000002">
    <property type="entry name" value="DNA polymerase I"/>
    <property type="match status" value="1"/>
</dbReference>
<keyword evidence="7" id="KW-0540">Nuclease</keyword>
<dbReference type="Proteomes" id="UP000002019">
    <property type="component" value="Chromosome"/>
</dbReference>
<dbReference type="GO" id="GO:0008409">
    <property type="term" value="F:5'-3' exonuclease activity"/>
    <property type="evidence" value="ECO:0007669"/>
    <property type="project" value="UniProtKB-UniRule"/>
</dbReference>
<comment type="function">
    <text evidence="16">In addition to polymerase activity, this DNA polymerase exhibits 3'-5' and 5'-3' exonuclease activity.</text>
</comment>
<dbReference type="InterPro" id="IPR043502">
    <property type="entry name" value="DNA/RNA_pol_sf"/>
</dbReference>
<evidence type="ECO:0000256" key="7">
    <source>
        <dbReference type="ARBA" id="ARBA00022722"/>
    </source>
</evidence>
<reference evidence="20 21" key="1">
    <citation type="journal article" date="2008" name="J. Bacteriol.">
        <title>'Candidatus Cloacamonas acidaminovorans': genome sequence reconstruction provides a first glimpse of a new bacterial division.</title>
        <authorList>
            <person name="Pelletier E."/>
            <person name="Kreimeyer A."/>
            <person name="Bocs S."/>
            <person name="Rouy Z."/>
            <person name="Gyapay G."/>
            <person name="Chouari R."/>
            <person name="Riviere D."/>
            <person name="Ganesan A."/>
            <person name="Daegelen P."/>
            <person name="Sghir A."/>
            <person name="Cohen G.N."/>
            <person name="Medigue C."/>
            <person name="Weissenbach J."/>
            <person name="Le Paslier D."/>
        </authorList>
    </citation>
    <scope>NUCLEOTIDE SEQUENCE [LARGE SCALE GENOMIC DNA]</scope>
    <source>
        <strain evidence="21">Evry</strain>
    </source>
</reference>
<evidence type="ECO:0000256" key="10">
    <source>
        <dbReference type="ARBA" id="ARBA00022839"/>
    </source>
</evidence>
<evidence type="ECO:0000313" key="21">
    <source>
        <dbReference type="Proteomes" id="UP000002019"/>
    </source>
</evidence>
<dbReference type="PROSITE" id="PS00447">
    <property type="entry name" value="DNA_POLYMERASE_A"/>
    <property type="match status" value="1"/>
</dbReference>
<evidence type="ECO:0000256" key="5">
    <source>
        <dbReference type="ARBA" id="ARBA00022695"/>
    </source>
</evidence>
<keyword evidence="11 16" id="KW-0239">DNA-directed DNA polymerase</keyword>
<dbReference type="InterPro" id="IPR002562">
    <property type="entry name" value="3'-5'_exonuclease_dom"/>
</dbReference>
<dbReference type="InterPro" id="IPR029060">
    <property type="entry name" value="PIN-like_dom_sf"/>
</dbReference>
<dbReference type="EC" id="2.7.7.7" evidence="2 15"/>
<dbReference type="InterPro" id="IPR002421">
    <property type="entry name" value="5-3_exonuclease"/>
</dbReference>
<dbReference type="Gene3D" id="3.40.50.1010">
    <property type="entry name" value="5'-nuclease"/>
    <property type="match status" value="1"/>
</dbReference>
<dbReference type="CDD" id="cd09898">
    <property type="entry name" value="H3TH_53EXO"/>
    <property type="match status" value="1"/>
</dbReference>
<dbReference type="InterPro" id="IPR012337">
    <property type="entry name" value="RNaseH-like_sf"/>
</dbReference>
<evidence type="ECO:0000256" key="15">
    <source>
        <dbReference type="NCBIfam" id="TIGR00593"/>
    </source>
</evidence>
<dbReference type="NCBIfam" id="NF004397">
    <property type="entry name" value="PRK05755.1"/>
    <property type="match status" value="1"/>
</dbReference>
<dbReference type="Gene3D" id="3.30.420.10">
    <property type="entry name" value="Ribonuclease H-like superfamily/Ribonuclease H"/>
    <property type="match status" value="1"/>
</dbReference>
<dbReference type="InterPro" id="IPR020045">
    <property type="entry name" value="DNA_polI_H3TH"/>
</dbReference>
<dbReference type="Gene3D" id="1.20.1060.10">
    <property type="entry name" value="Taq DNA Polymerase, Chain T, domain 4"/>
    <property type="match status" value="1"/>
</dbReference>
<protein>
    <recommendedName>
        <fullName evidence="3 15">DNA polymerase I</fullName>
        <ecNumber evidence="2 15">2.7.7.7</ecNumber>
    </recommendedName>
</protein>
<keyword evidence="8 16" id="KW-0227">DNA damage</keyword>
<comment type="similarity">
    <text evidence="1 16">Belongs to the DNA polymerase type-A family.</text>
</comment>
<dbReference type="HOGENOM" id="CLU_004675_0_0_0"/>
<dbReference type="InterPro" id="IPR001098">
    <property type="entry name" value="DNA-dir_DNA_pol_A_palm_dom"/>
</dbReference>
<evidence type="ECO:0000256" key="11">
    <source>
        <dbReference type="ARBA" id="ARBA00022932"/>
    </source>
</evidence>
<dbReference type="GO" id="GO:0006302">
    <property type="term" value="P:double-strand break repair"/>
    <property type="evidence" value="ECO:0007669"/>
    <property type="project" value="TreeGrafter"/>
</dbReference>
<dbReference type="SUPFAM" id="SSF53098">
    <property type="entry name" value="Ribonuclease H-like"/>
    <property type="match status" value="1"/>
</dbReference>
<dbReference type="SMART" id="SM00475">
    <property type="entry name" value="53EXOc"/>
    <property type="match status" value="1"/>
</dbReference>
<dbReference type="SUPFAM" id="SSF88723">
    <property type="entry name" value="PIN domain-like"/>
    <property type="match status" value="1"/>
</dbReference>
<dbReference type="EMBL" id="CU466930">
    <property type="protein sequence ID" value="CAO81218.1"/>
    <property type="molecule type" value="Genomic_DNA"/>
</dbReference>
<dbReference type="AlphaFoldDB" id="B0VJ17"/>
<dbReference type="Pfam" id="PF02739">
    <property type="entry name" value="5_3_exonuc_N"/>
    <property type="match status" value="1"/>
</dbReference>
<evidence type="ECO:0000313" key="20">
    <source>
        <dbReference type="EMBL" id="CAO81218.1"/>
    </source>
</evidence>
<dbReference type="Gene3D" id="3.30.70.370">
    <property type="match status" value="1"/>
</dbReference>
<organism evidence="20 21">
    <name type="scientific">Cloacimonas acidaminovorans (strain Evry)</name>
    <dbReference type="NCBI Taxonomy" id="459349"/>
    <lineage>
        <taxon>Bacteria</taxon>
        <taxon>Pseudomonadati</taxon>
        <taxon>Candidatus Cloacimonadota</taxon>
        <taxon>Candidatus Cloacimonadia</taxon>
        <taxon>Candidatus Cloacimonadales</taxon>
        <taxon>Candidatus Cloacimonadaceae</taxon>
        <taxon>Candidatus Cloacimonas</taxon>
    </lineage>
</organism>
<dbReference type="SMART" id="SM00482">
    <property type="entry name" value="POLAc"/>
    <property type="match status" value="1"/>
</dbReference>
<dbReference type="InterPro" id="IPR008918">
    <property type="entry name" value="HhH2"/>
</dbReference>
<dbReference type="SMART" id="SM00279">
    <property type="entry name" value="HhH2"/>
    <property type="match status" value="1"/>
</dbReference>
<dbReference type="Pfam" id="PF01367">
    <property type="entry name" value="5_3_exonuc"/>
    <property type="match status" value="1"/>
</dbReference>
<evidence type="ECO:0000256" key="12">
    <source>
        <dbReference type="ARBA" id="ARBA00023125"/>
    </source>
</evidence>
<evidence type="ECO:0000256" key="2">
    <source>
        <dbReference type="ARBA" id="ARBA00012417"/>
    </source>
</evidence>
<dbReference type="InterPro" id="IPR002298">
    <property type="entry name" value="DNA_polymerase_A"/>
</dbReference>
<dbReference type="Gene3D" id="1.10.150.20">
    <property type="entry name" value="5' to 3' exonuclease, C-terminal subdomain"/>
    <property type="match status" value="2"/>
</dbReference>
<dbReference type="CDD" id="cd08637">
    <property type="entry name" value="DNA_pol_A_pol_I_C"/>
    <property type="match status" value="1"/>
</dbReference>
<keyword evidence="13 16" id="KW-0234">DNA repair</keyword>
<dbReference type="Pfam" id="PF01612">
    <property type="entry name" value="DNA_pol_A_exo1"/>
    <property type="match status" value="1"/>
</dbReference>
<comment type="catalytic activity">
    <reaction evidence="14 16">
        <text>DNA(n) + a 2'-deoxyribonucleoside 5'-triphosphate = DNA(n+1) + diphosphate</text>
        <dbReference type="Rhea" id="RHEA:22508"/>
        <dbReference type="Rhea" id="RHEA-COMP:17339"/>
        <dbReference type="Rhea" id="RHEA-COMP:17340"/>
        <dbReference type="ChEBI" id="CHEBI:33019"/>
        <dbReference type="ChEBI" id="CHEBI:61560"/>
        <dbReference type="ChEBI" id="CHEBI:173112"/>
        <dbReference type="EC" id="2.7.7.7"/>
    </reaction>
</comment>
<dbReference type="eggNOG" id="COG0749">
    <property type="taxonomic scope" value="Bacteria"/>
</dbReference>
<keyword evidence="21" id="KW-1185">Reference proteome</keyword>